<dbReference type="AlphaFoldDB" id="A0AA39Q5Q4"/>
<comment type="caution">
    <text evidence="1">The sequence shown here is derived from an EMBL/GenBank/DDBJ whole genome shotgun (WGS) entry which is preliminary data.</text>
</comment>
<dbReference type="Proteomes" id="UP001175228">
    <property type="component" value="Unassembled WGS sequence"/>
</dbReference>
<organism evidence="1 2">
    <name type="scientific">Armillaria luteobubalina</name>
    <dbReference type="NCBI Taxonomy" id="153913"/>
    <lineage>
        <taxon>Eukaryota</taxon>
        <taxon>Fungi</taxon>
        <taxon>Dikarya</taxon>
        <taxon>Basidiomycota</taxon>
        <taxon>Agaricomycotina</taxon>
        <taxon>Agaricomycetes</taxon>
        <taxon>Agaricomycetidae</taxon>
        <taxon>Agaricales</taxon>
        <taxon>Marasmiineae</taxon>
        <taxon>Physalacriaceae</taxon>
        <taxon>Armillaria</taxon>
    </lineage>
</organism>
<dbReference type="EMBL" id="JAUEPU010000016">
    <property type="protein sequence ID" value="KAK0495816.1"/>
    <property type="molecule type" value="Genomic_DNA"/>
</dbReference>
<reference evidence="1" key="1">
    <citation type="submission" date="2023-06" db="EMBL/GenBank/DDBJ databases">
        <authorList>
            <consortium name="Lawrence Berkeley National Laboratory"/>
            <person name="Ahrendt S."/>
            <person name="Sahu N."/>
            <person name="Indic B."/>
            <person name="Wong-Bajracharya J."/>
            <person name="Merenyi Z."/>
            <person name="Ke H.-M."/>
            <person name="Monk M."/>
            <person name="Kocsube S."/>
            <person name="Drula E."/>
            <person name="Lipzen A."/>
            <person name="Balint B."/>
            <person name="Henrissat B."/>
            <person name="Andreopoulos B."/>
            <person name="Martin F.M."/>
            <person name="Harder C.B."/>
            <person name="Rigling D."/>
            <person name="Ford K.L."/>
            <person name="Foster G.D."/>
            <person name="Pangilinan J."/>
            <person name="Papanicolaou A."/>
            <person name="Barry K."/>
            <person name="LaButti K."/>
            <person name="Viragh M."/>
            <person name="Koriabine M."/>
            <person name="Yan M."/>
            <person name="Riley R."/>
            <person name="Champramary S."/>
            <person name="Plett K.L."/>
            <person name="Tsai I.J."/>
            <person name="Slot J."/>
            <person name="Sipos G."/>
            <person name="Plett J."/>
            <person name="Nagy L.G."/>
            <person name="Grigoriev I.V."/>
        </authorList>
    </citation>
    <scope>NUCLEOTIDE SEQUENCE</scope>
    <source>
        <strain evidence="1">HWK02</strain>
    </source>
</reference>
<proteinExistence type="predicted"/>
<gene>
    <name evidence="1" type="ORF">EDD18DRAFT_1286258</name>
</gene>
<evidence type="ECO:0000313" key="2">
    <source>
        <dbReference type="Proteomes" id="UP001175228"/>
    </source>
</evidence>
<dbReference type="Gene3D" id="2.60.120.260">
    <property type="entry name" value="Galactose-binding domain-like"/>
    <property type="match status" value="2"/>
</dbReference>
<evidence type="ECO:0000313" key="1">
    <source>
        <dbReference type="EMBL" id="KAK0495816.1"/>
    </source>
</evidence>
<sequence length="421" mass="45398">MLNVTGHMFLRKFSMCELGIKASTLGGTIHRTLAMFLKVVSLLSLALFSLAASRTPPASEDVNTGQISDRLSARSALEAREEFTSLHFDNARWIGTSEPVSVLGPRPFRKRVPSSSTKCPVCATIILSSDDIYTLNVNGKEIGTGEGWRNVVTYTVALESEGDNVFAVQVNNTIGSGKPMGASPFIATILVNYKDGSTDMIYTDTTWKTLSSVPPAGWTSPSFDDSQWETPVVKLAGTQTAWGGPWVYPPAIDMDTAQAIWTDERVNNVAPVGHRAFRTTITSPYGKAAVCGKMIIDADNNYTLYVNGDYQGHGGDWHTMQAYSFPILDPDVNVIAVDGENGVVSPGSTQPNPASVVAGMVIAYNDGSFATYYTSKDWKAVHSVPNGFEDPGYDDGSWMAASEYGTFGTSSWKSMTTIPQA</sequence>
<accession>A0AA39Q5Q4</accession>
<keyword evidence="2" id="KW-1185">Reference proteome</keyword>
<name>A0AA39Q5Q4_9AGAR</name>
<protein>
    <submittedName>
        <fullName evidence="1">Lectin</fullName>
    </submittedName>
</protein>